<sequence>MDSSSSIRLPCLALEHTGAKSNKPTRFSITEKKTITNNGEIPGLTNTNAWTTPQGWILVRDKAESATFLQNPYDSYNTIQLPHLLQDDLPSSCTCLFSFMLSGCVVILLIHPIDHVIYYCHIGDNEWIMQNYNIGTQVADDDGKSYVKITRGDGDYDDYEVHEKIPIGPIASRDGKFYFNADGAGNLGVLEFTPKPKFTSIKVAVDGEGLDDVDSAMVFLVESGAELYMVTLVYEYGGGGMTDCETRVHRLDFTQTPPRWRRARSLGGSGRAFLLEPLYFGASCSAGECGLEADCVYMFYPGSDDACVKISSVRERGGEEFVGVPAADRALWVLHVDS</sequence>
<evidence type="ECO:0000259" key="1">
    <source>
        <dbReference type="Pfam" id="PF03478"/>
    </source>
</evidence>
<dbReference type="STRING" id="77586.A0A0D9VZQ8"/>
<dbReference type="HOGENOM" id="CLU_032864_1_0_1"/>
<dbReference type="AlphaFoldDB" id="A0A0D9VZQ8"/>
<accession>A0A0D9VZQ8</accession>
<keyword evidence="3" id="KW-1185">Reference proteome</keyword>
<protein>
    <recommendedName>
        <fullName evidence="1">KIB1-4 beta-propeller domain-containing protein</fullName>
    </recommendedName>
</protein>
<feature type="domain" description="KIB1-4 beta-propeller" evidence="1">
    <location>
        <begin position="27"/>
        <end position="304"/>
    </location>
</feature>
<dbReference type="EnsemblPlants" id="LPERR03G30520.1">
    <property type="protein sequence ID" value="LPERR03G30520.1"/>
    <property type="gene ID" value="LPERR03G30520"/>
</dbReference>
<reference evidence="2" key="3">
    <citation type="submission" date="2015-04" db="UniProtKB">
        <authorList>
            <consortium name="EnsemblPlants"/>
        </authorList>
    </citation>
    <scope>IDENTIFICATION</scope>
</reference>
<reference evidence="2 3" key="1">
    <citation type="submission" date="2012-08" db="EMBL/GenBank/DDBJ databases">
        <title>Oryza genome evolution.</title>
        <authorList>
            <person name="Wing R.A."/>
        </authorList>
    </citation>
    <scope>NUCLEOTIDE SEQUENCE</scope>
</reference>
<dbReference type="Proteomes" id="UP000032180">
    <property type="component" value="Chromosome 3"/>
</dbReference>
<reference evidence="3" key="2">
    <citation type="submission" date="2013-12" db="EMBL/GenBank/DDBJ databases">
        <authorList>
            <person name="Yu Y."/>
            <person name="Lee S."/>
            <person name="de Baynast K."/>
            <person name="Wissotski M."/>
            <person name="Liu L."/>
            <person name="Talag J."/>
            <person name="Goicoechea J."/>
            <person name="Angelova A."/>
            <person name="Jetty R."/>
            <person name="Kudrna D."/>
            <person name="Golser W."/>
            <person name="Rivera L."/>
            <person name="Zhang J."/>
            <person name="Wing R."/>
        </authorList>
    </citation>
    <scope>NUCLEOTIDE SEQUENCE</scope>
</reference>
<dbReference type="PANTHER" id="PTHR33127:SF4">
    <property type="entry name" value="OS03G0779600 PROTEIN"/>
    <property type="match status" value="1"/>
</dbReference>
<dbReference type="Gramene" id="LPERR03G30520.1">
    <property type="protein sequence ID" value="LPERR03G30520.1"/>
    <property type="gene ID" value="LPERR03G30520"/>
</dbReference>
<name>A0A0D9VZQ8_9ORYZ</name>
<proteinExistence type="predicted"/>
<dbReference type="Pfam" id="PF03478">
    <property type="entry name" value="Beta-prop_KIB1-4"/>
    <property type="match status" value="1"/>
</dbReference>
<dbReference type="InterPro" id="IPR005174">
    <property type="entry name" value="KIB1-4_b-propeller"/>
</dbReference>
<organism evidence="2 3">
    <name type="scientific">Leersia perrieri</name>
    <dbReference type="NCBI Taxonomy" id="77586"/>
    <lineage>
        <taxon>Eukaryota</taxon>
        <taxon>Viridiplantae</taxon>
        <taxon>Streptophyta</taxon>
        <taxon>Embryophyta</taxon>
        <taxon>Tracheophyta</taxon>
        <taxon>Spermatophyta</taxon>
        <taxon>Magnoliopsida</taxon>
        <taxon>Liliopsida</taxon>
        <taxon>Poales</taxon>
        <taxon>Poaceae</taxon>
        <taxon>BOP clade</taxon>
        <taxon>Oryzoideae</taxon>
        <taxon>Oryzeae</taxon>
        <taxon>Oryzinae</taxon>
        <taxon>Leersia</taxon>
    </lineage>
</organism>
<dbReference type="eggNOG" id="KOG0001">
    <property type="taxonomic scope" value="Eukaryota"/>
</dbReference>
<dbReference type="PANTHER" id="PTHR33127">
    <property type="entry name" value="TRANSMEMBRANE PROTEIN"/>
    <property type="match status" value="1"/>
</dbReference>
<evidence type="ECO:0000313" key="3">
    <source>
        <dbReference type="Proteomes" id="UP000032180"/>
    </source>
</evidence>
<evidence type="ECO:0000313" key="2">
    <source>
        <dbReference type="EnsemblPlants" id="LPERR03G30520.1"/>
    </source>
</evidence>